<reference evidence="2" key="1">
    <citation type="submission" date="2016-10" db="EMBL/GenBank/DDBJ databases">
        <authorList>
            <person name="Varghese N."/>
            <person name="Submissions S."/>
        </authorList>
    </citation>
    <scope>NUCLEOTIDE SEQUENCE [LARGE SCALE GENOMIC DNA]</scope>
    <source>
        <strain evidence="2">DSM 25751</strain>
    </source>
</reference>
<dbReference type="SUPFAM" id="SSF53335">
    <property type="entry name" value="S-adenosyl-L-methionine-dependent methyltransferases"/>
    <property type="match status" value="1"/>
</dbReference>
<keyword evidence="2" id="KW-1185">Reference proteome</keyword>
<dbReference type="Pfam" id="PF13489">
    <property type="entry name" value="Methyltransf_23"/>
    <property type="match status" value="1"/>
</dbReference>
<dbReference type="STRING" id="1130080.SAMN04488113_10411"/>
<dbReference type="InterPro" id="IPR029063">
    <property type="entry name" value="SAM-dependent_MTases_sf"/>
</dbReference>
<dbReference type="Proteomes" id="UP000198564">
    <property type="component" value="Unassembled WGS sequence"/>
</dbReference>
<dbReference type="Gene3D" id="3.40.50.150">
    <property type="entry name" value="Vaccinia Virus protein VP39"/>
    <property type="match status" value="1"/>
</dbReference>
<organism evidence="1 2">
    <name type="scientific">Alkalibacterium gilvum</name>
    <dbReference type="NCBI Taxonomy" id="1130080"/>
    <lineage>
        <taxon>Bacteria</taxon>
        <taxon>Bacillati</taxon>
        <taxon>Bacillota</taxon>
        <taxon>Bacilli</taxon>
        <taxon>Lactobacillales</taxon>
        <taxon>Carnobacteriaceae</taxon>
        <taxon>Alkalibacterium</taxon>
    </lineage>
</organism>
<evidence type="ECO:0000313" key="2">
    <source>
        <dbReference type="Proteomes" id="UP000198564"/>
    </source>
</evidence>
<dbReference type="AlphaFoldDB" id="A0A1H6S0U6"/>
<proteinExistence type="predicted"/>
<sequence>MQCKICQHETKKLMHPSNGHIFHECVNCHFIAKDSTFYLNDKMEFQQYEQHENSIDDPRYVAFFEIFLTAAVFPFVNEGKKAFDYGSGPSPVLARLLERDYGYNTAIYDLYYSPERIYPGQTFDLITTTEVVEHIPEPLDVFAELKTLMKEDSILAVMTLFHPEDEEKFWGWHYIRDFTHISLFTPKAMESVAEKVGLEIVYCDDYRYTTFKLK</sequence>
<keyword evidence="1" id="KW-0808">Transferase</keyword>
<dbReference type="GO" id="GO:0008168">
    <property type="term" value="F:methyltransferase activity"/>
    <property type="evidence" value="ECO:0007669"/>
    <property type="project" value="UniProtKB-KW"/>
</dbReference>
<gene>
    <name evidence="1" type="ORF">SAMN04488113_10411</name>
</gene>
<dbReference type="EMBL" id="FNYW01000004">
    <property type="protein sequence ID" value="SEI57650.1"/>
    <property type="molecule type" value="Genomic_DNA"/>
</dbReference>
<protein>
    <submittedName>
        <fullName evidence="1">Methyltransferase domain-containing protein</fullName>
    </submittedName>
</protein>
<accession>A0A1H6S0U6</accession>
<dbReference type="GO" id="GO:0032259">
    <property type="term" value="P:methylation"/>
    <property type="evidence" value="ECO:0007669"/>
    <property type="project" value="UniProtKB-KW"/>
</dbReference>
<evidence type="ECO:0000313" key="1">
    <source>
        <dbReference type="EMBL" id="SEI57650.1"/>
    </source>
</evidence>
<name>A0A1H6S0U6_9LACT</name>
<keyword evidence="1" id="KW-0489">Methyltransferase</keyword>